<evidence type="ECO:0000313" key="2">
    <source>
        <dbReference type="Proteomes" id="UP000789570"/>
    </source>
</evidence>
<accession>A0A9N9CSR5</accession>
<dbReference type="AlphaFoldDB" id="A0A9N9CSR5"/>
<comment type="caution">
    <text evidence="1">The sequence shown here is derived from an EMBL/GenBank/DDBJ whole genome shotgun (WGS) entry which is preliminary data.</text>
</comment>
<protein>
    <submittedName>
        <fullName evidence="1">2248_t:CDS:1</fullName>
    </submittedName>
</protein>
<organism evidence="1 2">
    <name type="scientific">Funneliformis caledonium</name>
    <dbReference type="NCBI Taxonomy" id="1117310"/>
    <lineage>
        <taxon>Eukaryota</taxon>
        <taxon>Fungi</taxon>
        <taxon>Fungi incertae sedis</taxon>
        <taxon>Mucoromycota</taxon>
        <taxon>Glomeromycotina</taxon>
        <taxon>Glomeromycetes</taxon>
        <taxon>Glomerales</taxon>
        <taxon>Glomeraceae</taxon>
        <taxon>Funneliformis</taxon>
    </lineage>
</organism>
<dbReference type="OrthoDB" id="2393824at2759"/>
<reference evidence="1" key="1">
    <citation type="submission" date="2021-06" db="EMBL/GenBank/DDBJ databases">
        <authorList>
            <person name="Kallberg Y."/>
            <person name="Tangrot J."/>
            <person name="Rosling A."/>
        </authorList>
    </citation>
    <scope>NUCLEOTIDE SEQUENCE</scope>
    <source>
        <strain evidence="1">UK204</strain>
    </source>
</reference>
<dbReference type="Proteomes" id="UP000789570">
    <property type="component" value="Unassembled WGS sequence"/>
</dbReference>
<evidence type="ECO:0000313" key="1">
    <source>
        <dbReference type="EMBL" id="CAG8610732.1"/>
    </source>
</evidence>
<keyword evidence="2" id="KW-1185">Reference proteome</keyword>
<name>A0A9N9CSR5_9GLOM</name>
<sequence length="293" mass="34139">MPIPVTFKDDQPCLSLYDLSDGNGDSDDIEIIENYIYDNLIEDWEENYNKLHDIIDRERSNHVLSNNTLDLYKSLTLFYYYSSSPCLCIDDYQFKIIESGFGCFRTVKSSTSSKLEKIYKDEVILQTLSMNVEALCSAISEKNILVVYINKLFALIALYNFFCDEGELEKEILKIIQRDIRDMLIFDEIAKNYDLPPFCIRSLGIIKSFNEIIPLIKNATLDYTLNEFFNKSSELRPAFFISDDHCKPDIIFFVKFEEVEVPVFIQVKLHYSFKAIMGALSIINSKIFYKDKN</sequence>
<proteinExistence type="predicted"/>
<dbReference type="EMBL" id="CAJVPQ010002859">
    <property type="protein sequence ID" value="CAG8610732.1"/>
    <property type="molecule type" value="Genomic_DNA"/>
</dbReference>
<gene>
    <name evidence="1" type="ORF">FCALED_LOCUS9056</name>
</gene>